<evidence type="ECO:0008006" key="7">
    <source>
        <dbReference type="Google" id="ProtNLM"/>
    </source>
</evidence>
<name>A0ABQ6Z9C2_9GAMM</name>
<feature type="repeat" description="ANK" evidence="3">
    <location>
        <begin position="154"/>
        <end position="186"/>
    </location>
</feature>
<dbReference type="EMBL" id="PDWN01000004">
    <property type="protein sequence ID" value="KAF1695995.1"/>
    <property type="molecule type" value="Genomic_DNA"/>
</dbReference>
<dbReference type="Proteomes" id="UP000788419">
    <property type="component" value="Unassembled WGS sequence"/>
</dbReference>
<dbReference type="PANTHER" id="PTHR24134">
    <property type="entry name" value="ANKYRIN REPEAT-CONTAINING PROTEIN DDB_G0279043"/>
    <property type="match status" value="1"/>
</dbReference>
<dbReference type="SUPFAM" id="SSF48403">
    <property type="entry name" value="Ankyrin repeat"/>
    <property type="match status" value="1"/>
</dbReference>
<comment type="caution">
    <text evidence="5">The sequence shown here is derived from an EMBL/GenBank/DDBJ whole genome shotgun (WGS) entry which is preliminary data.</text>
</comment>
<dbReference type="InterPro" id="IPR002110">
    <property type="entry name" value="Ankyrin_rpt"/>
</dbReference>
<evidence type="ECO:0000256" key="2">
    <source>
        <dbReference type="ARBA" id="ARBA00023043"/>
    </source>
</evidence>
<dbReference type="Gene3D" id="1.25.40.20">
    <property type="entry name" value="Ankyrin repeat-containing domain"/>
    <property type="match status" value="1"/>
</dbReference>
<gene>
    <name evidence="5" type="ORF">CSC65_05730</name>
</gene>
<keyword evidence="1" id="KW-0677">Repeat</keyword>
<dbReference type="SMART" id="SM00248">
    <property type="entry name" value="ANK"/>
    <property type="match status" value="2"/>
</dbReference>
<sequence length="273" mass="31203">MVLSYQPWHYRPTLFRRLVLTAISRLPFIPVQYKIFKTRIDPSKVLETVLEDEAKRLHSTACNHHRRASLRGDESATLEAEKVRNRAFTRVLHHRTNALLLNSAQFSSDVLWGVAEKLDLEHSSPSGMLFARHAFGADINESDLRLIVAMTDSFGRSPLHFAAAGGRAKQCLELLRHGANANHADGYGNTPLHYWSMTHRKPEDFEDQAQKTFMALIDFGADPDASNLNGRTPRQIAPQAPYFQVRRKQEKLERLARKQQRNRKAEAPTRRAM</sequence>
<evidence type="ECO:0000256" key="3">
    <source>
        <dbReference type="PROSITE-ProRule" id="PRU00023"/>
    </source>
</evidence>
<dbReference type="PANTHER" id="PTHR24134:SF9">
    <property type="entry name" value="ANKYRIN REPEAT AND SOCS BOX PROTEIN 8"/>
    <property type="match status" value="1"/>
</dbReference>
<keyword evidence="2 3" id="KW-0040">ANK repeat</keyword>
<organism evidence="5 6">
    <name type="scientific">Pseudoxanthomonas daejeonensis</name>
    <dbReference type="NCBI Taxonomy" id="266062"/>
    <lineage>
        <taxon>Bacteria</taxon>
        <taxon>Pseudomonadati</taxon>
        <taxon>Pseudomonadota</taxon>
        <taxon>Gammaproteobacteria</taxon>
        <taxon>Lysobacterales</taxon>
        <taxon>Lysobacteraceae</taxon>
        <taxon>Pseudoxanthomonas</taxon>
    </lineage>
</organism>
<feature type="region of interest" description="Disordered" evidence="4">
    <location>
        <begin position="250"/>
        <end position="273"/>
    </location>
</feature>
<feature type="compositionally biased region" description="Basic and acidic residues" evidence="4">
    <location>
        <begin position="263"/>
        <end position="273"/>
    </location>
</feature>
<proteinExistence type="predicted"/>
<dbReference type="RefSeq" id="WP_162409334.1">
    <property type="nucleotide sequence ID" value="NZ_PDWN01000004.1"/>
</dbReference>
<reference evidence="5 6" key="1">
    <citation type="submission" date="2017-10" db="EMBL/GenBank/DDBJ databases">
        <title>Whole genome sequencing of members of genus Pseudoxanthomonas.</title>
        <authorList>
            <person name="Kumar S."/>
            <person name="Bansal K."/>
            <person name="Kaur A."/>
            <person name="Patil P."/>
            <person name="Sharma S."/>
            <person name="Patil P.B."/>
        </authorList>
    </citation>
    <scope>NUCLEOTIDE SEQUENCE [LARGE SCALE GENOMIC DNA]</scope>
    <source>
        <strain evidence="5 6">DSM 17801</strain>
    </source>
</reference>
<evidence type="ECO:0000256" key="4">
    <source>
        <dbReference type="SAM" id="MobiDB-lite"/>
    </source>
</evidence>
<dbReference type="InterPro" id="IPR036770">
    <property type="entry name" value="Ankyrin_rpt-contain_sf"/>
</dbReference>
<dbReference type="PROSITE" id="PS50297">
    <property type="entry name" value="ANK_REP_REGION"/>
    <property type="match status" value="1"/>
</dbReference>
<evidence type="ECO:0000313" key="5">
    <source>
        <dbReference type="EMBL" id="KAF1695995.1"/>
    </source>
</evidence>
<keyword evidence="6" id="KW-1185">Reference proteome</keyword>
<dbReference type="Pfam" id="PF12796">
    <property type="entry name" value="Ank_2"/>
    <property type="match status" value="1"/>
</dbReference>
<accession>A0ABQ6Z9C2</accession>
<evidence type="ECO:0000256" key="1">
    <source>
        <dbReference type="ARBA" id="ARBA00022737"/>
    </source>
</evidence>
<evidence type="ECO:0000313" key="6">
    <source>
        <dbReference type="Proteomes" id="UP000788419"/>
    </source>
</evidence>
<dbReference type="PROSITE" id="PS50088">
    <property type="entry name" value="ANK_REPEAT"/>
    <property type="match status" value="1"/>
</dbReference>
<protein>
    <recommendedName>
        <fullName evidence="7">Ankyrin repeat-containing protein</fullName>
    </recommendedName>
</protein>